<evidence type="ECO:0000256" key="20">
    <source>
        <dbReference type="ARBA" id="ARBA00023329"/>
    </source>
</evidence>
<evidence type="ECO:0000256" key="12">
    <source>
        <dbReference type="ARBA" id="ARBA00022801"/>
    </source>
</evidence>
<evidence type="ECO:0000256" key="25">
    <source>
        <dbReference type="ARBA" id="ARBA00041413"/>
    </source>
</evidence>
<evidence type="ECO:0000256" key="11">
    <source>
        <dbReference type="ARBA" id="ARBA00022737"/>
    </source>
</evidence>
<comment type="similarity">
    <text evidence="6">Belongs to the glycosyl hydrolase 33 family.</text>
</comment>
<dbReference type="InterPro" id="IPR026856">
    <property type="entry name" value="Sialidase_fam"/>
</dbReference>
<evidence type="ECO:0000256" key="10">
    <source>
        <dbReference type="ARBA" id="ARBA00022729"/>
    </source>
</evidence>
<name>A0ABN9LA31_9NEOB</name>
<dbReference type="SUPFAM" id="SSF50939">
    <property type="entry name" value="Sialidases"/>
    <property type="match status" value="1"/>
</dbReference>
<dbReference type="EMBL" id="CAUEEQ010013001">
    <property type="protein sequence ID" value="CAJ0936851.1"/>
    <property type="molecule type" value="Genomic_DNA"/>
</dbReference>
<evidence type="ECO:0000256" key="1">
    <source>
        <dbReference type="ARBA" id="ARBA00000427"/>
    </source>
</evidence>
<evidence type="ECO:0000256" key="22">
    <source>
        <dbReference type="ARBA" id="ARBA00038519"/>
    </source>
</evidence>
<evidence type="ECO:0000256" key="4">
    <source>
        <dbReference type="ARBA" id="ARBA00004236"/>
    </source>
</evidence>
<evidence type="ECO:0000256" key="23">
    <source>
        <dbReference type="ARBA" id="ARBA00040509"/>
    </source>
</evidence>
<evidence type="ECO:0000256" key="16">
    <source>
        <dbReference type="ARBA" id="ARBA00023180"/>
    </source>
</evidence>
<keyword evidence="20" id="KW-0968">Cytoplasmic vesicle</keyword>
<evidence type="ECO:0000256" key="3">
    <source>
        <dbReference type="ARBA" id="ARBA00004227"/>
    </source>
</evidence>
<evidence type="ECO:0000256" key="2">
    <source>
        <dbReference type="ARBA" id="ARBA00004207"/>
    </source>
</evidence>
<evidence type="ECO:0000256" key="6">
    <source>
        <dbReference type="ARBA" id="ARBA00009348"/>
    </source>
</evidence>
<keyword evidence="11" id="KW-0677">Repeat</keyword>
<keyword evidence="16" id="KW-0325">Glycoprotein</keyword>
<keyword evidence="19" id="KW-0326">Glycosidase</keyword>
<dbReference type="EC" id="3.2.1.18" evidence="7"/>
<dbReference type="PANTHER" id="PTHR10628">
    <property type="entry name" value="SIALIDASE"/>
    <property type="match status" value="1"/>
</dbReference>
<keyword evidence="8" id="KW-1003">Cell membrane</keyword>
<dbReference type="InterPro" id="IPR011040">
    <property type="entry name" value="Sialidase"/>
</dbReference>
<accession>A0ABN9LA31</accession>
<proteinExistence type="inferred from homology"/>
<evidence type="ECO:0000256" key="15">
    <source>
        <dbReference type="ARBA" id="ARBA00023136"/>
    </source>
</evidence>
<comment type="caution">
    <text evidence="27">The sequence shown here is derived from an EMBL/GenBank/DDBJ whole genome shotgun (WGS) entry which is preliminary data.</text>
</comment>
<evidence type="ECO:0000256" key="13">
    <source>
        <dbReference type="ARBA" id="ARBA00022963"/>
    </source>
</evidence>
<evidence type="ECO:0000256" key="19">
    <source>
        <dbReference type="ARBA" id="ARBA00023295"/>
    </source>
</evidence>
<dbReference type="Proteomes" id="UP001176940">
    <property type="component" value="Unassembled WGS sequence"/>
</dbReference>
<dbReference type="Gene3D" id="2.120.10.10">
    <property type="match status" value="1"/>
</dbReference>
<keyword evidence="18" id="KW-0119">Carbohydrate metabolism</keyword>
<comment type="subcellular location">
    <subcellularLocation>
        <location evidence="4">Cell membrane</location>
    </subcellularLocation>
    <subcellularLocation>
        <location evidence="5">Cytoplasmic vesicle</location>
    </subcellularLocation>
    <subcellularLocation>
        <location evidence="3">Lysosome lumen</location>
    </subcellularLocation>
    <subcellularLocation>
        <location evidence="2">Lysosome membrane</location>
        <topology evidence="2">Peripheral membrane protein</topology>
        <orientation evidence="2">Lumenal side</orientation>
    </subcellularLocation>
</comment>
<evidence type="ECO:0000313" key="28">
    <source>
        <dbReference type="Proteomes" id="UP001176940"/>
    </source>
</evidence>
<keyword evidence="15" id="KW-0472">Membrane</keyword>
<evidence type="ECO:0000256" key="17">
    <source>
        <dbReference type="ARBA" id="ARBA00023228"/>
    </source>
</evidence>
<keyword evidence="13" id="KW-0442">Lipid degradation</keyword>
<evidence type="ECO:0000256" key="14">
    <source>
        <dbReference type="ARBA" id="ARBA00023098"/>
    </source>
</evidence>
<reference evidence="27" key="1">
    <citation type="submission" date="2023-07" db="EMBL/GenBank/DDBJ databases">
        <authorList>
            <person name="Stuckert A."/>
        </authorList>
    </citation>
    <scope>NUCLEOTIDE SEQUENCE</scope>
</reference>
<dbReference type="Pfam" id="PF13088">
    <property type="entry name" value="BNR_2"/>
    <property type="match status" value="1"/>
</dbReference>
<keyword evidence="9" id="KW-0597">Phosphoprotein</keyword>
<evidence type="ECO:0000256" key="9">
    <source>
        <dbReference type="ARBA" id="ARBA00022553"/>
    </source>
</evidence>
<feature type="domain" description="Sialidase" evidence="26">
    <location>
        <begin position="109"/>
        <end position="394"/>
    </location>
</feature>
<evidence type="ECO:0000256" key="8">
    <source>
        <dbReference type="ARBA" id="ARBA00022475"/>
    </source>
</evidence>
<dbReference type="PANTHER" id="PTHR10628:SF25">
    <property type="entry name" value="SIALIDASE-1"/>
    <property type="match status" value="1"/>
</dbReference>
<sequence length="432" mass="47664">MSHTNVTLHHTVQELVDALVQVWEEIPHQEHAQALGRTGRELAMEELTAACRLSTALLLLSPLLSTATGAATNQVAPVISMEQLLWVSGRVIGEVDTYRIPLITYTPRGHLLAFSEARKHSASDLGAKFIAVRRSHDGGYTWGPTAFIVDDGTAPDGLNLGAVVVDDDTKNIFLVYTLCAHYLQCGVSSVMVTNSSDDGITWSTPRNLSREIGTKMFCPGPGYGIQKKFSPKMGRLIVCGHGTLDEDGIFCLLSDDHGNSWKQGEKLEGLPFKQQKRLGDFSPDECQPYELPDGTVVINARNQYFYHCHCRIVSFSTDGCDTLPLENVRFDEGLPDPAVAAGALYKNGVTYFVNAANQSKRVNLTLRWSFDLGDSWEQNSIQIWPLASGYSSLTALSRNIEDNENIFIIYEKGRQDITESIAFVKVNLYGNI</sequence>
<keyword evidence="17" id="KW-0458">Lysosome</keyword>
<gene>
    <name evidence="27" type="ORF">RIMI_LOCUS7008269</name>
</gene>
<comment type="catalytic activity">
    <reaction evidence="1">
        <text>Hydrolysis of alpha-(2-&gt;3)-, alpha-(2-&gt;6)-, alpha-(2-&gt;8)- glycosidic linkages of terminal sialic acid residues in oligosaccharides, glycoproteins, glycolipids, colominic acid and synthetic substrates.</text>
        <dbReference type="EC" id="3.2.1.18"/>
    </reaction>
</comment>
<comment type="function">
    <text evidence="21">Catalyzes the removal of sialic acid (N-acetylneuraminic acid) moieties from glycoproteins and glycolipids. To be active, it is strictly dependent on its presence in the multienzyme complex. Appears to have a preference for alpha 2-3 and alpha 2-6 sialyl linkage.</text>
</comment>
<organism evidence="27 28">
    <name type="scientific">Ranitomeya imitator</name>
    <name type="common">mimic poison frog</name>
    <dbReference type="NCBI Taxonomy" id="111125"/>
    <lineage>
        <taxon>Eukaryota</taxon>
        <taxon>Metazoa</taxon>
        <taxon>Chordata</taxon>
        <taxon>Craniata</taxon>
        <taxon>Vertebrata</taxon>
        <taxon>Euteleostomi</taxon>
        <taxon>Amphibia</taxon>
        <taxon>Batrachia</taxon>
        <taxon>Anura</taxon>
        <taxon>Neobatrachia</taxon>
        <taxon>Hyloidea</taxon>
        <taxon>Dendrobatidae</taxon>
        <taxon>Dendrobatinae</taxon>
        <taxon>Ranitomeya</taxon>
    </lineage>
</organism>
<evidence type="ECO:0000256" key="21">
    <source>
        <dbReference type="ARBA" id="ARBA00037235"/>
    </source>
</evidence>
<dbReference type="CDD" id="cd15482">
    <property type="entry name" value="Sialidase_non-viral"/>
    <property type="match status" value="1"/>
</dbReference>
<evidence type="ECO:0000313" key="27">
    <source>
        <dbReference type="EMBL" id="CAJ0936851.1"/>
    </source>
</evidence>
<keyword evidence="10" id="KW-0732">Signal</keyword>
<evidence type="ECO:0000259" key="26">
    <source>
        <dbReference type="Pfam" id="PF13088"/>
    </source>
</evidence>
<protein>
    <recommendedName>
        <fullName evidence="23">Sialidase-1</fullName>
        <ecNumber evidence="7">3.2.1.18</ecNumber>
    </recommendedName>
    <alternativeName>
        <fullName evidence="25">Lysosomal sialidase</fullName>
    </alternativeName>
    <alternativeName>
        <fullName evidence="24">N-acetyl-alpha-neuraminidase 1</fullName>
    </alternativeName>
</protein>
<dbReference type="InterPro" id="IPR036278">
    <property type="entry name" value="Sialidase_sf"/>
</dbReference>
<evidence type="ECO:0000256" key="5">
    <source>
        <dbReference type="ARBA" id="ARBA00004541"/>
    </source>
</evidence>
<evidence type="ECO:0000256" key="24">
    <source>
        <dbReference type="ARBA" id="ARBA00041332"/>
    </source>
</evidence>
<keyword evidence="12" id="KW-0378">Hydrolase</keyword>
<comment type="subunit">
    <text evidence="22">Interacts with cathepsin A (protective protein), beta-galactosidase and N-acetylgalactosamine-6-sulfate sulfatase in a multienzyme complex.</text>
</comment>
<keyword evidence="14" id="KW-0443">Lipid metabolism</keyword>
<evidence type="ECO:0000256" key="18">
    <source>
        <dbReference type="ARBA" id="ARBA00023277"/>
    </source>
</evidence>
<evidence type="ECO:0000256" key="7">
    <source>
        <dbReference type="ARBA" id="ARBA00012733"/>
    </source>
</evidence>
<keyword evidence="28" id="KW-1185">Reference proteome</keyword>